<comment type="caution">
    <text evidence="2">The sequence shown here is derived from an EMBL/GenBank/DDBJ whole genome shotgun (WGS) entry which is preliminary data.</text>
</comment>
<sequence>MEKVERRESSGFGSFLLRLVVGAVILAITAFLTPGFAISSWFSLLLAAVALAVLDWLVNKITGINAAPFGRGISGFILAAVIIYAIKFIVPGYNITLFGALIAAVIYGVVDAIIPGRAM</sequence>
<dbReference type="OrthoDB" id="1701386at2"/>
<keyword evidence="1" id="KW-0812">Transmembrane</keyword>
<evidence type="ECO:0000313" key="3">
    <source>
        <dbReference type="Proteomes" id="UP000191554"/>
    </source>
</evidence>
<dbReference type="PANTHER" id="PTHR37309">
    <property type="entry name" value="SLR0284 PROTEIN"/>
    <property type="match status" value="1"/>
</dbReference>
<feature type="transmembrane region" description="Helical" evidence="1">
    <location>
        <begin position="95"/>
        <end position="114"/>
    </location>
</feature>
<dbReference type="Pfam" id="PF04020">
    <property type="entry name" value="Phage_holin_4_2"/>
    <property type="match status" value="1"/>
</dbReference>
<evidence type="ECO:0000313" key="2">
    <source>
        <dbReference type="EMBL" id="OPX44766.1"/>
    </source>
</evidence>
<proteinExistence type="predicted"/>
<evidence type="ECO:0008006" key="4">
    <source>
        <dbReference type="Google" id="ProtNLM"/>
    </source>
</evidence>
<organism evidence="2 3">
    <name type="scientific">Ruminiclostridium hungatei</name>
    <name type="common">Clostridium hungatei</name>
    <dbReference type="NCBI Taxonomy" id="48256"/>
    <lineage>
        <taxon>Bacteria</taxon>
        <taxon>Bacillati</taxon>
        <taxon>Bacillota</taxon>
        <taxon>Clostridia</taxon>
        <taxon>Eubacteriales</taxon>
        <taxon>Oscillospiraceae</taxon>
        <taxon>Ruminiclostridium</taxon>
    </lineage>
</organism>
<keyword evidence="1" id="KW-0472">Membrane</keyword>
<dbReference type="EMBL" id="MZGX01000007">
    <property type="protein sequence ID" value="OPX44766.1"/>
    <property type="molecule type" value="Genomic_DNA"/>
</dbReference>
<dbReference type="STRING" id="48256.CLHUN_13200"/>
<keyword evidence="1" id="KW-1133">Transmembrane helix</keyword>
<protein>
    <recommendedName>
        <fullName evidence="4">Phage holin family protein</fullName>
    </recommendedName>
</protein>
<dbReference type="PANTHER" id="PTHR37309:SF1">
    <property type="entry name" value="SLR0284 PROTEIN"/>
    <property type="match status" value="1"/>
</dbReference>
<feature type="transmembrane region" description="Helical" evidence="1">
    <location>
        <begin position="69"/>
        <end position="89"/>
    </location>
</feature>
<name>A0A1V4SMR2_RUMHU</name>
<evidence type="ECO:0000256" key="1">
    <source>
        <dbReference type="SAM" id="Phobius"/>
    </source>
</evidence>
<dbReference type="Proteomes" id="UP000191554">
    <property type="component" value="Unassembled WGS sequence"/>
</dbReference>
<reference evidence="2 3" key="1">
    <citation type="submission" date="2017-03" db="EMBL/GenBank/DDBJ databases">
        <title>Genome sequence of Clostridium hungatei DSM 14427.</title>
        <authorList>
            <person name="Poehlein A."/>
            <person name="Daniel R."/>
        </authorList>
    </citation>
    <scope>NUCLEOTIDE SEQUENCE [LARGE SCALE GENOMIC DNA]</scope>
    <source>
        <strain evidence="2 3">DSM 14427</strain>
    </source>
</reference>
<dbReference type="InterPro" id="IPR007165">
    <property type="entry name" value="Phage_holin_4_2"/>
</dbReference>
<dbReference type="RefSeq" id="WP_080063772.1">
    <property type="nucleotide sequence ID" value="NZ_MZGX01000007.1"/>
</dbReference>
<feature type="transmembrane region" description="Helical" evidence="1">
    <location>
        <begin position="38"/>
        <end position="57"/>
    </location>
</feature>
<feature type="transmembrane region" description="Helical" evidence="1">
    <location>
        <begin position="12"/>
        <end position="32"/>
    </location>
</feature>
<keyword evidence="3" id="KW-1185">Reference proteome</keyword>
<dbReference type="AlphaFoldDB" id="A0A1V4SMR2"/>
<gene>
    <name evidence="2" type="ORF">CLHUN_13200</name>
</gene>
<accession>A0A1V4SMR2</accession>